<dbReference type="AlphaFoldDB" id="A0A7J7MIQ5"/>
<reference evidence="1 2" key="1">
    <citation type="journal article" date="2020" name="IScience">
        <title>Genome Sequencing of the Endangered Kingdonia uniflora (Circaeasteraceae, Ranunculales) Reveals Potential Mechanisms of Evolutionary Specialization.</title>
        <authorList>
            <person name="Sun Y."/>
            <person name="Deng T."/>
            <person name="Zhang A."/>
            <person name="Moore M.J."/>
            <person name="Landis J.B."/>
            <person name="Lin N."/>
            <person name="Zhang H."/>
            <person name="Zhang X."/>
            <person name="Huang J."/>
            <person name="Zhang X."/>
            <person name="Sun H."/>
            <person name="Wang H."/>
        </authorList>
    </citation>
    <scope>NUCLEOTIDE SEQUENCE [LARGE SCALE GENOMIC DNA]</scope>
    <source>
        <strain evidence="1">TB1705</strain>
        <tissue evidence="1">Leaf</tissue>
    </source>
</reference>
<keyword evidence="2" id="KW-1185">Reference proteome</keyword>
<protein>
    <submittedName>
        <fullName evidence="1">Uncharacterized protein</fullName>
    </submittedName>
</protein>
<evidence type="ECO:0000313" key="2">
    <source>
        <dbReference type="Proteomes" id="UP000541444"/>
    </source>
</evidence>
<sequence>MAASGSAYANVIEIFACAAGSSISLVWRPKIKKTVPPSEQTAPVQIPPVGTEGVVADVNMVPPLKKQKKESGKDIRASSKGVNLEAVEQEALDLATCDPTRQGTQIQSSISQLSVAWKSAAEVLKLAIVNRGELVRQHDVEKVEVVHLRGKVIEMEKALSRTRDSINRTQQVHNKLEYERCPHKSNFDKTFKELFELQCRYGKIKIERDEVLRKETDRFVLLQKSLKDKRFVDESDKLECQRSLLSLTLYFEAEIDSERGLNEAYFELLTERGIVPDPARVKFLVQEVRNHHSREAQRCSAQAGVDDKEHDKLAALSASNNKLSAKLQQCSLAVERMTLLNSKLESEMLELQSRLNVVAVELSCKDAEILTANN</sequence>
<dbReference type="Proteomes" id="UP000541444">
    <property type="component" value="Unassembled WGS sequence"/>
</dbReference>
<organism evidence="1 2">
    <name type="scientific">Kingdonia uniflora</name>
    <dbReference type="NCBI Taxonomy" id="39325"/>
    <lineage>
        <taxon>Eukaryota</taxon>
        <taxon>Viridiplantae</taxon>
        <taxon>Streptophyta</taxon>
        <taxon>Embryophyta</taxon>
        <taxon>Tracheophyta</taxon>
        <taxon>Spermatophyta</taxon>
        <taxon>Magnoliopsida</taxon>
        <taxon>Ranunculales</taxon>
        <taxon>Circaeasteraceae</taxon>
        <taxon>Kingdonia</taxon>
    </lineage>
</organism>
<name>A0A7J7MIQ5_9MAGN</name>
<comment type="caution">
    <text evidence="1">The sequence shown here is derived from an EMBL/GenBank/DDBJ whole genome shotgun (WGS) entry which is preliminary data.</text>
</comment>
<gene>
    <name evidence="1" type="ORF">GIB67_032359</name>
</gene>
<proteinExistence type="predicted"/>
<accession>A0A7J7MIQ5</accession>
<dbReference type="EMBL" id="JACGCM010001456">
    <property type="protein sequence ID" value="KAF6154747.1"/>
    <property type="molecule type" value="Genomic_DNA"/>
</dbReference>
<evidence type="ECO:0000313" key="1">
    <source>
        <dbReference type="EMBL" id="KAF6154747.1"/>
    </source>
</evidence>